<dbReference type="GO" id="GO:0008117">
    <property type="term" value="F:sphinganine-1-phosphate aldolase activity"/>
    <property type="evidence" value="ECO:0007669"/>
    <property type="project" value="UniProtKB-EC"/>
</dbReference>
<evidence type="ECO:0000256" key="6">
    <source>
        <dbReference type="ARBA" id="ARBA00022824"/>
    </source>
</evidence>
<evidence type="ECO:0000256" key="7">
    <source>
        <dbReference type="ARBA" id="ARBA00022898"/>
    </source>
</evidence>
<gene>
    <name evidence="18" type="ORF">E3Q22_01664</name>
</gene>
<evidence type="ECO:0000256" key="4">
    <source>
        <dbReference type="ARBA" id="ARBA00004991"/>
    </source>
</evidence>
<evidence type="ECO:0000313" key="19">
    <source>
        <dbReference type="Proteomes" id="UP000310685"/>
    </source>
</evidence>
<dbReference type="EMBL" id="SPRC01000013">
    <property type="protein sequence ID" value="TIB80850.1"/>
    <property type="molecule type" value="Genomic_DNA"/>
</dbReference>
<dbReference type="Gene3D" id="3.40.640.10">
    <property type="entry name" value="Type I PLP-dependent aspartate aminotransferase-like (Major domain)"/>
    <property type="match status" value="1"/>
</dbReference>
<organism evidence="18 19">
    <name type="scientific">Wallemia mellicola</name>
    <dbReference type="NCBI Taxonomy" id="1708541"/>
    <lineage>
        <taxon>Eukaryota</taxon>
        <taxon>Fungi</taxon>
        <taxon>Dikarya</taxon>
        <taxon>Basidiomycota</taxon>
        <taxon>Wallemiomycotina</taxon>
        <taxon>Wallemiomycetes</taxon>
        <taxon>Wallemiales</taxon>
        <taxon>Wallemiaceae</taxon>
        <taxon>Wallemia</taxon>
    </lineage>
</organism>
<keyword evidence="9" id="KW-1133">Transmembrane helix</keyword>
<dbReference type="InterPro" id="IPR015424">
    <property type="entry name" value="PyrdxlP-dep_Trfase"/>
</dbReference>
<evidence type="ECO:0000256" key="13">
    <source>
        <dbReference type="ARBA" id="ARBA00038302"/>
    </source>
</evidence>
<proteinExistence type="inferred from homology"/>
<accession>A0A4T0MCP0</accession>
<comment type="pathway">
    <text evidence="4">Sphingolipid metabolism.</text>
</comment>
<dbReference type="PANTHER" id="PTHR42735:SF6">
    <property type="entry name" value="SPHINGOSINE-1-PHOSPHATE LYASE 1"/>
    <property type="match status" value="1"/>
</dbReference>
<evidence type="ECO:0000256" key="16">
    <source>
        <dbReference type="PIRSR" id="PIRSR602129-50"/>
    </source>
</evidence>
<dbReference type="Gene3D" id="3.90.1150.10">
    <property type="entry name" value="Aspartate Aminotransferase, domain 1"/>
    <property type="match status" value="1"/>
</dbReference>
<sequence length="459" mass="50190">MVVRDPSLPLHKQLPDKGLSKDAVENHLVALGGLEHSKWEEGRVSGAVYYGDKGDVNDIIVDAFRRFTVSNPLHPDVFPGIRTMEAQVVSMVLQMYNAGPDGAGTTTSGGTESILLACLAYRNWAKEARGISNPEMWVSTIIKTYLTKIKDCTYHGTRGIQQDPETRKVSIKHVRRALNRSTCMVVGSAPNFPDGNVDDIVELAKLAKKYGVGFHVDCCLGSFIMPFLKDARLVTTPFDFSVDGVTSISCDTHKYGFAPKGSSVIMYRNKTWRSYQYYSQPDWTGGVYASPTLAGSRPGALIAGTWAVMSHMGQEGYVQSCRDIVTARISIQEYIEQELSSDLAIMGNPISSVVAFKSVNPSLNIYTVGDLMHEKGYSFNAIANPPALHIACTRPTLTAVDDIKATLKWAVEEAKSRKIDKKDEGSMVALYGVGSSTAIGHDLVDYLAKGFLDTMYVVS</sequence>
<evidence type="ECO:0000256" key="11">
    <source>
        <dbReference type="ARBA" id="ARBA00023136"/>
    </source>
</evidence>
<evidence type="ECO:0000256" key="12">
    <source>
        <dbReference type="ARBA" id="ARBA00023239"/>
    </source>
</evidence>
<comment type="similarity">
    <text evidence="13">Belongs to the group II decarboxylase family. Sphingosine-1-phosphate lyase subfamily.</text>
</comment>
<evidence type="ECO:0000313" key="18">
    <source>
        <dbReference type="EMBL" id="TIB80850.1"/>
    </source>
</evidence>
<comment type="pathway">
    <text evidence="3">Lipid metabolism; sphingolipid metabolism.</text>
</comment>
<keyword evidence="8" id="KW-0746">Sphingolipid metabolism</keyword>
<keyword evidence="5" id="KW-0812">Transmembrane</keyword>
<dbReference type="EC" id="4.1.2.27" evidence="14"/>
<protein>
    <recommendedName>
        <fullName evidence="14">sphinganine-1-phosphate aldolase</fullName>
        <ecNumber evidence="14">4.1.2.27</ecNumber>
    </recommendedName>
    <alternativeName>
        <fullName evidence="15">Sphingosine-1-phosphate aldolase</fullName>
    </alternativeName>
</protein>
<keyword evidence="11" id="KW-0472">Membrane</keyword>
<dbReference type="GO" id="GO:0030170">
    <property type="term" value="F:pyridoxal phosphate binding"/>
    <property type="evidence" value="ECO:0007669"/>
    <property type="project" value="InterPro"/>
</dbReference>
<keyword evidence="6" id="KW-0256">Endoplasmic reticulum</keyword>
<dbReference type="FunFam" id="3.40.640.10:FF:000020">
    <property type="entry name" value="sphingosine-1-phosphate lyase 1"/>
    <property type="match status" value="1"/>
</dbReference>
<evidence type="ECO:0000256" key="5">
    <source>
        <dbReference type="ARBA" id="ARBA00022692"/>
    </source>
</evidence>
<evidence type="ECO:0000256" key="10">
    <source>
        <dbReference type="ARBA" id="ARBA00023098"/>
    </source>
</evidence>
<dbReference type="PANTHER" id="PTHR42735">
    <property type="match status" value="1"/>
</dbReference>
<dbReference type="GO" id="GO:0005789">
    <property type="term" value="C:endoplasmic reticulum membrane"/>
    <property type="evidence" value="ECO:0007669"/>
    <property type="project" value="UniProtKB-SubCell"/>
</dbReference>
<evidence type="ECO:0000256" key="2">
    <source>
        <dbReference type="ARBA" id="ARBA00004389"/>
    </source>
</evidence>
<evidence type="ECO:0000256" key="3">
    <source>
        <dbReference type="ARBA" id="ARBA00004760"/>
    </source>
</evidence>
<dbReference type="AlphaFoldDB" id="A0A4T0MCP0"/>
<dbReference type="InterPro" id="IPR015422">
    <property type="entry name" value="PyrdxlP-dep_Trfase_small"/>
</dbReference>
<name>A0A4T0MCP0_9BASI</name>
<dbReference type="GO" id="GO:0019752">
    <property type="term" value="P:carboxylic acid metabolic process"/>
    <property type="evidence" value="ECO:0007669"/>
    <property type="project" value="InterPro"/>
</dbReference>
<dbReference type="GO" id="GO:0016740">
    <property type="term" value="F:transferase activity"/>
    <property type="evidence" value="ECO:0007669"/>
    <property type="project" value="UniProtKB-KW"/>
</dbReference>
<feature type="modified residue" description="N6-(pyridoxal phosphate)lysine" evidence="16">
    <location>
        <position position="254"/>
    </location>
</feature>
<comment type="subcellular location">
    <subcellularLocation>
        <location evidence="2">Endoplasmic reticulum membrane</location>
        <topology evidence="2">Single-pass membrane protein</topology>
    </subcellularLocation>
</comment>
<dbReference type="InterPro" id="IPR015421">
    <property type="entry name" value="PyrdxlP-dep_Trfase_major"/>
</dbReference>
<evidence type="ECO:0000256" key="15">
    <source>
        <dbReference type="ARBA" id="ARBA00042568"/>
    </source>
</evidence>
<reference evidence="18 19" key="1">
    <citation type="submission" date="2019-03" db="EMBL/GenBank/DDBJ databases">
        <title>Sequencing 25 genomes of Wallemia mellicola.</title>
        <authorList>
            <person name="Gostincar C."/>
        </authorList>
    </citation>
    <scope>NUCLEOTIDE SEQUENCE [LARGE SCALE GENOMIC DNA]</scope>
    <source>
        <strain evidence="18 19">EXF-6152</strain>
    </source>
</reference>
<dbReference type="GO" id="GO:0030149">
    <property type="term" value="P:sphingolipid catabolic process"/>
    <property type="evidence" value="ECO:0007669"/>
    <property type="project" value="TreeGrafter"/>
</dbReference>
<evidence type="ECO:0000256" key="1">
    <source>
        <dbReference type="ARBA" id="ARBA00001933"/>
    </source>
</evidence>
<keyword evidence="7 16" id="KW-0663">Pyridoxal phosphate</keyword>
<dbReference type="InterPro" id="IPR002129">
    <property type="entry name" value="PyrdxlP-dep_de-COase"/>
</dbReference>
<dbReference type="Proteomes" id="UP000310685">
    <property type="component" value="Unassembled WGS sequence"/>
</dbReference>
<keyword evidence="18" id="KW-0808">Transferase</keyword>
<comment type="cofactor">
    <cofactor evidence="1 16 17">
        <name>pyridoxal 5'-phosphate</name>
        <dbReference type="ChEBI" id="CHEBI:597326"/>
    </cofactor>
</comment>
<evidence type="ECO:0000256" key="17">
    <source>
        <dbReference type="RuleBase" id="RU000382"/>
    </source>
</evidence>
<dbReference type="SUPFAM" id="SSF53383">
    <property type="entry name" value="PLP-dependent transferases"/>
    <property type="match status" value="1"/>
</dbReference>
<evidence type="ECO:0000256" key="9">
    <source>
        <dbReference type="ARBA" id="ARBA00022989"/>
    </source>
</evidence>
<dbReference type="Gene3D" id="6.10.140.2150">
    <property type="match status" value="1"/>
</dbReference>
<dbReference type="InterPro" id="IPR050477">
    <property type="entry name" value="GrpII_AminoAcid_Decarb"/>
</dbReference>
<dbReference type="Pfam" id="PF00282">
    <property type="entry name" value="Pyridoxal_deC"/>
    <property type="match status" value="1"/>
</dbReference>
<evidence type="ECO:0000256" key="8">
    <source>
        <dbReference type="ARBA" id="ARBA00022919"/>
    </source>
</evidence>
<evidence type="ECO:0000256" key="14">
    <source>
        <dbReference type="ARBA" id="ARBA00038965"/>
    </source>
</evidence>
<keyword evidence="10" id="KW-0443">Lipid metabolism</keyword>
<comment type="caution">
    <text evidence="18">The sequence shown here is derived from an EMBL/GenBank/DDBJ whole genome shotgun (WGS) entry which is preliminary data.</text>
</comment>
<keyword evidence="12 17" id="KW-0456">Lyase</keyword>